<dbReference type="Proteomes" id="UP000069697">
    <property type="component" value="Unassembled WGS sequence"/>
</dbReference>
<reference evidence="2 3" key="1">
    <citation type="journal article" date="2016" name="Genome Announc.">
        <title>Draft Genome Sequence of Paenibacillus amylolyticus Heshi-A3, Isolated from Fermented Rice Bran in a Japanese Fermented Seafood Dish.</title>
        <authorList>
            <person name="Akuzawa S."/>
            <person name="Nagaoka J."/>
            <person name="Kanekatsu M."/>
            <person name="Kubota E."/>
            <person name="Ohtake R."/>
            <person name="Suzuki T."/>
            <person name="Kanesaki Y."/>
        </authorList>
    </citation>
    <scope>NUCLEOTIDE SEQUENCE [LARGE SCALE GENOMIC DNA]</scope>
    <source>
        <strain evidence="2 3">Heshi-A3</strain>
    </source>
</reference>
<reference evidence="3" key="2">
    <citation type="submission" date="2016-01" db="EMBL/GenBank/DDBJ databases">
        <title>Draft Genome Sequence of Paenibacillus amylolyticus Heshi-A3 that Was Isolated from Fermented Rice Bran with Aging Salted Mackerel, Which Was Named Heshiko as Traditional Fermented Seafood in Japan.</title>
        <authorList>
            <person name="Akuzawa S."/>
            <person name="Nakagawa J."/>
            <person name="Kanekatsu T."/>
            <person name="Kubota E."/>
            <person name="Ohtake R."/>
            <person name="Suzuki T."/>
            <person name="Kanesaki Y."/>
        </authorList>
    </citation>
    <scope>NUCLEOTIDE SEQUENCE [LARGE SCALE GENOMIC DNA]</scope>
    <source>
        <strain evidence="3">Heshi-A3</strain>
    </source>
</reference>
<dbReference type="AlphaFoldDB" id="A0A117I0W0"/>
<evidence type="ECO:0000256" key="1">
    <source>
        <dbReference type="SAM" id="MobiDB-lite"/>
    </source>
</evidence>
<gene>
    <name evidence="2" type="ORF">PAHA3_1304</name>
</gene>
<dbReference type="EMBL" id="BCNV01000001">
    <property type="protein sequence ID" value="GAS81230.1"/>
    <property type="molecule type" value="Genomic_DNA"/>
</dbReference>
<sequence>MKERTPDQNNSDTRQERSHDNPEQYETEQESLLDRHEEEQTVDPIPMEDLNMEAQEEKNKDQTKSNSSTEEKYRADYRKKASEG</sequence>
<feature type="region of interest" description="Disordered" evidence="1">
    <location>
        <begin position="1"/>
        <end position="84"/>
    </location>
</feature>
<evidence type="ECO:0000313" key="2">
    <source>
        <dbReference type="EMBL" id="GAS81230.1"/>
    </source>
</evidence>
<organism evidence="2 3">
    <name type="scientific">Paenibacillus amylolyticus</name>
    <dbReference type="NCBI Taxonomy" id="1451"/>
    <lineage>
        <taxon>Bacteria</taxon>
        <taxon>Bacillati</taxon>
        <taxon>Bacillota</taxon>
        <taxon>Bacilli</taxon>
        <taxon>Bacillales</taxon>
        <taxon>Paenibacillaceae</taxon>
        <taxon>Paenibacillus</taxon>
    </lineage>
</organism>
<comment type="caution">
    <text evidence="2">The sequence shown here is derived from an EMBL/GenBank/DDBJ whole genome shotgun (WGS) entry which is preliminary data.</text>
</comment>
<evidence type="ECO:0000313" key="3">
    <source>
        <dbReference type="Proteomes" id="UP000069697"/>
    </source>
</evidence>
<accession>A0A117I0W0</accession>
<protein>
    <submittedName>
        <fullName evidence="2">Uncharacterized protein</fullName>
    </submittedName>
</protein>
<feature type="compositionally biased region" description="Basic and acidic residues" evidence="1">
    <location>
        <begin position="55"/>
        <end position="84"/>
    </location>
</feature>
<name>A0A117I0W0_PAEAM</name>
<dbReference type="RefSeq" id="WP_062833965.1">
    <property type="nucleotide sequence ID" value="NZ_BCNV01000001.1"/>
</dbReference>
<feature type="compositionally biased region" description="Basic and acidic residues" evidence="1">
    <location>
        <begin position="13"/>
        <end position="22"/>
    </location>
</feature>
<proteinExistence type="predicted"/>